<dbReference type="Pfam" id="PF22536">
    <property type="entry name" value="WHD_POLR3C"/>
    <property type="match status" value="1"/>
</dbReference>
<evidence type="ECO:0000256" key="9">
    <source>
        <dbReference type="SAM" id="MobiDB-lite"/>
    </source>
</evidence>
<dbReference type="PANTHER" id="PTHR12949">
    <property type="entry name" value="RNA POLYMERASE III DNA DIRECTED -RELATED"/>
    <property type="match status" value="1"/>
</dbReference>
<evidence type="ECO:0000256" key="4">
    <source>
        <dbReference type="ARBA" id="ARBA00022478"/>
    </source>
</evidence>
<accession>A0A1Q3DYR8</accession>
<dbReference type="InterPro" id="IPR036388">
    <property type="entry name" value="WH-like_DNA-bd_sf"/>
</dbReference>
<protein>
    <recommendedName>
        <fullName evidence="3 8">DNA-directed RNA polymerase III subunit RPC3</fullName>
        <shortName evidence="8">RNA polymerase III subunit C3</shortName>
    </recommendedName>
</protein>
<evidence type="ECO:0000313" key="13">
    <source>
        <dbReference type="Proteomes" id="UP000188533"/>
    </source>
</evidence>
<sequence>MILDDKALLNPPPPYSYDILSYSNLSSIDRDGETASSVGDNNPYHSARKSKPMFSSLPSHLLLQIVYCTFPWEDGQFEGDVKEVLQRRTLYWLETSLRLVNRDLYIACMHILRSTYLPSYDALIRPPYSSDPFPSSNSVPLYGTSTSMWNSPYGSSRLFPQHRELQTLDLFIAVLAQEELLYDTSSLHLSRHEAYKDIFDLRQPQSRLEDLVAKEGVKAGLVTLGDRDSVPGTPTTPQTPSEAKGNENSPYFMDIDNNSSLLALPRASTSSLSKPLKKAKSTFSMFSAFSSKGKGKGKATIAVQRLSQPAERKVSLSPLPFRSLSISFSTRKISLMYAPSYCASSKSSLTVTGTSSSSAYGGSTYGALGVSYNSRGRKRTIVEVQRDRDEALEVQKNCLELRYGGEIVQLVLHHGKLTSPQILQRLNAAATTTSFLSGEDKTPVVYSQALHKLVLLHYLKPSVVSSHISPRDKRIQYEAEEKAKISGFPTSKQLREAKETVDARLRTDEEEVWKIGLKRKAKSQLPSTKKRKVTSTKEEDDMVVDETVYFRVNFDKFNIHTRNALIEKAAKERYNSGAALVVHAILKITEESQHSVADCRSDPLSVSNITLHLSSEEDEETLTSGLIQSSSRTMSSGSCIKEYLGILSSADNPTPAGRAGAFLELSSKGGGSGKVQMLFDVVARRLRRQVLEGVARERHGSEGVRVVRLLMDTGKLDEKQISKHVMMPLKDVRPLLSALSASSLVSIVEVPKSADRNPTRMFYLWQVDIPKAFSYILNVLYKTLYNISARRQAEREDPMLIAVLNKRERSDGCRLIGGELDNLQFSNYMDCEF</sequence>
<proteinExistence type="inferred from homology"/>
<dbReference type="InterPro" id="IPR055207">
    <property type="entry name" value="POLR3C_WHD"/>
</dbReference>
<evidence type="ECO:0000256" key="3">
    <source>
        <dbReference type="ARBA" id="ARBA00016689"/>
    </source>
</evidence>
<dbReference type="Pfam" id="PF05645">
    <property type="entry name" value="RNA_pol_Rpc82"/>
    <property type="match status" value="1"/>
</dbReference>
<comment type="caution">
    <text evidence="12">The sequence shown here is derived from an EMBL/GenBank/DDBJ whole genome shotgun (WGS) entry which is preliminary data.</text>
</comment>
<evidence type="ECO:0000256" key="8">
    <source>
        <dbReference type="RuleBase" id="RU367076"/>
    </source>
</evidence>
<name>A0A1Q3DYR8_LENED</name>
<evidence type="ECO:0000256" key="6">
    <source>
        <dbReference type="ARBA" id="ARBA00023242"/>
    </source>
</evidence>
<gene>
    <name evidence="12" type="ORF">LENED_001574</name>
</gene>
<dbReference type="Gene3D" id="1.10.10.10">
    <property type="entry name" value="Winged helix-like DNA-binding domain superfamily/Winged helix DNA-binding domain"/>
    <property type="match status" value="2"/>
</dbReference>
<dbReference type="PANTHER" id="PTHR12949:SF0">
    <property type="entry name" value="DNA-DIRECTED RNA POLYMERASE III SUBUNIT RPC3"/>
    <property type="match status" value="1"/>
</dbReference>
<dbReference type="STRING" id="5353.A0A1Q3DYR8"/>
<keyword evidence="5 8" id="KW-0804">Transcription</keyword>
<dbReference type="Proteomes" id="UP000188533">
    <property type="component" value="Unassembled WGS sequence"/>
</dbReference>
<evidence type="ECO:0000259" key="10">
    <source>
        <dbReference type="Pfam" id="PF05645"/>
    </source>
</evidence>
<feature type="domain" description="DNA-directed RNA polymerase III subunit RPC3 winged-helix" evidence="11">
    <location>
        <begin position="691"/>
        <end position="767"/>
    </location>
</feature>
<dbReference type="AlphaFoldDB" id="A0A1Q3DYR8"/>
<dbReference type="GO" id="GO:0005666">
    <property type="term" value="C:RNA polymerase III complex"/>
    <property type="evidence" value="ECO:0007669"/>
    <property type="project" value="UniProtKB-UniRule"/>
</dbReference>
<dbReference type="GO" id="GO:0003697">
    <property type="term" value="F:single-stranded DNA binding"/>
    <property type="evidence" value="ECO:0007669"/>
    <property type="project" value="UniProtKB-UniRule"/>
</dbReference>
<reference evidence="12 13" key="2">
    <citation type="submission" date="2017-02" db="EMBL/GenBank/DDBJ databases">
        <title>A genome survey and senescence transcriptome analysis in Lentinula edodes.</title>
        <authorList>
            <person name="Sakamoto Y."/>
            <person name="Nakade K."/>
            <person name="Sato S."/>
            <person name="Yoshida Y."/>
            <person name="Miyazaki K."/>
            <person name="Natsume S."/>
            <person name="Konno N."/>
        </authorList>
    </citation>
    <scope>NUCLEOTIDE SEQUENCE [LARGE SCALE GENOMIC DNA]</scope>
    <source>
        <strain evidence="12 13">NBRC 111202</strain>
    </source>
</reference>
<comment type="subcellular location">
    <subcellularLocation>
        <location evidence="1 8">Nucleus</location>
    </subcellularLocation>
</comment>
<evidence type="ECO:0000256" key="7">
    <source>
        <dbReference type="ARBA" id="ARBA00025127"/>
    </source>
</evidence>
<comment type="similarity">
    <text evidence="8">Belongs to the RNA polymerase beta chain family.</text>
</comment>
<feature type="region of interest" description="Disordered" evidence="9">
    <location>
        <begin position="224"/>
        <end position="249"/>
    </location>
</feature>
<dbReference type="GO" id="GO:0006351">
    <property type="term" value="P:DNA-templated transcription"/>
    <property type="evidence" value="ECO:0007669"/>
    <property type="project" value="InterPro"/>
</dbReference>
<dbReference type="SUPFAM" id="SSF46785">
    <property type="entry name" value="Winged helix' DNA-binding domain"/>
    <property type="match status" value="1"/>
</dbReference>
<keyword evidence="4 8" id="KW-0240">DNA-directed RNA polymerase</keyword>
<evidence type="ECO:0000256" key="1">
    <source>
        <dbReference type="ARBA" id="ARBA00004123"/>
    </source>
</evidence>
<keyword evidence="6 8" id="KW-0539">Nucleus</keyword>
<dbReference type="InterPro" id="IPR036390">
    <property type="entry name" value="WH_DNA-bd_sf"/>
</dbReference>
<evidence type="ECO:0000313" key="12">
    <source>
        <dbReference type="EMBL" id="GAW00080.1"/>
    </source>
</evidence>
<evidence type="ECO:0000259" key="11">
    <source>
        <dbReference type="Pfam" id="PF22536"/>
    </source>
</evidence>
<comment type="function">
    <text evidence="7 8">DNA-dependent RNA polymerase catalyzes the transcription of DNA into RNA using the four ribonucleoside triphosphates as substrates. Specific core component of RNA polymerase III which synthesizes small RNAs, such as 5S rRNA and tRNAs.</text>
</comment>
<dbReference type="InterPro" id="IPR039748">
    <property type="entry name" value="RPC3"/>
</dbReference>
<organism evidence="12 13">
    <name type="scientific">Lentinula edodes</name>
    <name type="common">Shiitake mushroom</name>
    <name type="synonym">Lentinus edodes</name>
    <dbReference type="NCBI Taxonomy" id="5353"/>
    <lineage>
        <taxon>Eukaryota</taxon>
        <taxon>Fungi</taxon>
        <taxon>Dikarya</taxon>
        <taxon>Basidiomycota</taxon>
        <taxon>Agaricomycotina</taxon>
        <taxon>Agaricomycetes</taxon>
        <taxon>Agaricomycetidae</taxon>
        <taxon>Agaricales</taxon>
        <taxon>Marasmiineae</taxon>
        <taxon>Omphalotaceae</taxon>
        <taxon>Lentinula</taxon>
    </lineage>
</organism>
<dbReference type="EMBL" id="BDGU01000022">
    <property type="protein sequence ID" value="GAW00080.1"/>
    <property type="molecule type" value="Genomic_DNA"/>
</dbReference>
<keyword evidence="13" id="KW-1185">Reference proteome</keyword>
<evidence type="ECO:0000256" key="2">
    <source>
        <dbReference type="ARBA" id="ARBA00011206"/>
    </source>
</evidence>
<evidence type="ECO:0000256" key="5">
    <source>
        <dbReference type="ARBA" id="ARBA00023163"/>
    </source>
</evidence>
<feature type="compositionally biased region" description="Polar residues" evidence="9">
    <location>
        <begin position="232"/>
        <end position="249"/>
    </location>
</feature>
<comment type="subunit">
    <text evidence="2 8">Component of the RNA polymerase III (Pol III) complex consisting of 17 subunits.</text>
</comment>
<dbReference type="InterPro" id="IPR008806">
    <property type="entry name" value="RNA_pol_III_Rpc82_C"/>
</dbReference>
<reference evidence="12 13" key="1">
    <citation type="submission" date="2016-08" db="EMBL/GenBank/DDBJ databases">
        <authorList>
            <consortium name="Lentinula edodes genome sequencing consortium"/>
            <person name="Sakamoto Y."/>
            <person name="Nakade K."/>
            <person name="Sato S."/>
            <person name="Yoshida Y."/>
            <person name="Miyazaki K."/>
            <person name="Natsume S."/>
            <person name="Konno N."/>
        </authorList>
    </citation>
    <scope>NUCLEOTIDE SEQUENCE [LARGE SCALE GENOMIC DNA]</scope>
    <source>
        <strain evidence="12 13">NBRC 111202</strain>
    </source>
</reference>
<feature type="domain" description="RNA polymerase III Rpc82 C -terminal" evidence="10">
    <location>
        <begin position="449"/>
        <end position="622"/>
    </location>
</feature>